<dbReference type="Pfam" id="PF01451">
    <property type="entry name" value="LMWPc"/>
    <property type="match status" value="1"/>
</dbReference>
<dbReference type="STRING" id="673521.SAMN05660991_04086"/>
<proteinExistence type="inferred from homology"/>
<protein>
    <submittedName>
        <fullName evidence="6">Protein-tyrosine phosphatase</fullName>
    </submittedName>
</protein>
<dbReference type="PANTHER" id="PTHR11717:SF31">
    <property type="entry name" value="LOW MOLECULAR WEIGHT PROTEIN-TYROSINE-PHOSPHATASE ETP-RELATED"/>
    <property type="match status" value="1"/>
</dbReference>
<dbReference type="AlphaFoldDB" id="A0A1H8W5B1"/>
<dbReference type="InterPro" id="IPR036196">
    <property type="entry name" value="Ptyr_pPase_sf"/>
</dbReference>
<dbReference type="PANTHER" id="PTHR11717">
    <property type="entry name" value="LOW MOLECULAR WEIGHT PROTEIN TYROSINE PHOSPHATASE"/>
    <property type="match status" value="1"/>
</dbReference>
<gene>
    <name evidence="6" type="ORF">SAMN05660991_04086</name>
</gene>
<dbReference type="SUPFAM" id="SSF52788">
    <property type="entry name" value="Phosphotyrosine protein phosphatases I"/>
    <property type="match status" value="1"/>
</dbReference>
<keyword evidence="7" id="KW-1185">Reference proteome</keyword>
<dbReference type="PRINTS" id="PR00719">
    <property type="entry name" value="LMWPTPASE"/>
</dbReference>
<evidence type="ECO:0000313" key="7">
    <source>
        <dbReference type="Proteomes" id="UP000198960"/>
    </source>
</evidence>
<evidence type="ECO:0000259" key="5">
    <source>
        <dbReference type="SMART" id="SM00226"/>
    </source>
</evidence>
<evidence type="ECO:0000256" key="3">
    <source>
        <dbReference type="ARBA" id="ARBA00022912"/>
    </source>
</evidence>
<dbReference type="GO" id="GO:0004725">
    <property type="term" value="F:protein tyrosine phosphatase activity"/>
    <property type="evidence" value="ECO:0007669"/>
    <property type="project" value="InterPro"/>
</dbReference>
<sequence>MRDVADTGGRSPGASYGPLVRLLFVCTGNICRSPVAERLTLAQASRALGDSPELERIEVRSAGVQATPGSRIEPHSSRALHTLGGDAAEFRARRLTAELAASADLVLTMTRGHREAVLGLNPRGLRRTFTLAEAADLAGLADLSGLGLTPVDERARELGRRLDAARARRQAGPADDIADPMGQRAAVHADVAARIDRALRPLAAVLFTSVRSRLAAPVPA</sequence>
<dbReference type="InterPro" id="IPR023485">
    <property type="entry name" value="Ptyr_pPase"/>
</dbReference>
<feature type="domain" description="Phosphotyrosine protein phosphatase I" evidence="5">
    <location>
        <begin position="20"/>
        <end position="205"/>
    </location>
</feature>
<dbReference type="Gene3D" id="3.40.50.2300">
    <property type="match status" value="1"/>
</dbReference>
<keyword evidence="2" id="KW-0378">Hydrolase</keyword>
<feature type="active site" description="Nucleophile" evidence="4">
    <location>
        <position position="26"/>
    </location>
</feature>
<evidence type="ECO:0000313" key="6">
    <source>
        <dbReference type="EMBL" id="SEP22790.1"/>
    </source>
</evidence>
<name>A0A1H8W5B1_9ACTN</name>
<keyword evidence="3" id="KW-0904">Protein phosphatase</keyword>
<evidence type="ECO:0000256" key="2">
    <source>
        <dbReference type="ARBA" id="ARBA00022801"/>
    </source>
</evidence>
<accession>A0A1H8W5B1</accession>
<organism evidence="6 7">
    <name type="scientific">Trujillonella endophytica</name>
    <dbReference type="NCBI Taxonomy" id="673521"/>
    <lineage>
        <taxon>Bacteria</taxon>
        <taxon>Bacillati</taxon>
        <taxon>Actinomycetota</taxon>
        <taxon>Actinomycetes</taxon>
        <taxon>Geodermatophilales</taxon>
        <taxon>Geodermatophilaceae</taxon>
        <taxon>Trujillonella</taxon>
    </lineage>
</organism>
<dbReference type="InterPro" id="IPR050438">
    <property type="entry name" value="LMW_PTPase"/>
</dbReference>
<dbReference type="Proteomes" id="UP000198960">
    <property type="component" value="Unassembled WGS sequence"/>
</dbReference>
<dbReference type="SMART" id="SM00226">
    <property type="entry name" value="LMWPc"/>
    <property type="match status" value="1"/>
</dbReference>
<comment type="similarity">
    <text evidence="1">Belongs to the low molecular weight phosphotyrosine protein phosphatase family.</text>
</comment>
<dbReference type="EMBL" id="FOEE01000016">
    <property type="protein sequence ID" value="SEP22790.1"/>
    <property type="molecule type" value="Genomic_DNA"/>
</dbReference>
<dbReference type="InterPro" id="IPR017867">
    <property type="entry name" value="Tyr_phospatase_low_mol_wt"/>
</dbReference>
<reference evidence="7" key="1">
    <citation type="submission" date="2016-10" db="EMBL/GenBank/DDBJ databases">
        <authorList>
            <person name="Varghese N."/>
            <person name="Submissions S."/>
        </authorList>
    </citation>
    <scope>NUCLEOTIDE SEQUENCE [LARGE SCALE GENOMIC DNA]</scope>
    <source>
        <strain evidence="7">DSM 45413</strain>
    </source>
</reference>
<evidence type="ECO:0000256" key="4">
    <source>
        <dbReference type="PIRSR" id="PIRSR617867-1"/>
    </source>
</evidence>
<feature type="active site" evidence="4">
    <location>
        <position position="32"/>
    </location>
</feature>
<evidence type="ECO:0000256" key="1">
    <source>
        <dbReference type="ARBA" id="ARBA00011063"/>
    </source>
</evidence>